<accession>A0A330M0Q8</accession>
<evidence type="ECO:0000313" key="2">
    <source>
        <dbReference type="Proteomes" id="UP000250123"/>
    </source>
</evidence>
<dbReference type="Proteomes" id="UP000250123">
    <property type="component" value="Chromosome SHEWBE"/>
</dbReference>
<name>A0A330M0Q8_9GAMM</name>
<dbReference type="KEGG" id="sbk:SHEWBE_1866"/>
<organism evidence="1 2">
    <name type="scientific">Shewanella benthica</name>
    <dbReference type="NCBI Taxonomy" id="43661"/>
    <lineage>
        <taxon>Bacteria</taxon>
        <taxon>Pseudomonadati</taxon>
        <taxon>Pseudomonadota</taxon>
        <taxon>Gammaproteobacteria</taxon>
        <taxon>Alteromonadales</taxon>
        <taxon>Shewanellaceae</taxon>
        <taxon>Shewanella</taxon>
    </lineage>
</organism>
<dbReference type="EMBL" id="LS483452">
    <property type="protein sequence ID" value="SQH75832.1"/>
    <property type="molecule type" value="Genomic_DNA"/>
</dbReference>
<dbReference type="InterPro" id="IPR034015">
    <property type="entry name" value="M1_LTA4H"/>
</dbReference>
<dbReference type="Gene3D" id="2.60.40.1730">
    <property type="entry name" value="tricorn interacting facor f3 domain"/>
    <property type="match status" value="1"/>
</dbReference>
<dbReference type="PANTHER" id="PTHR45726">
    <property type="entry name" value="LEUKOTRIENE A-4 HYDROLASE"/>
    <property type="match status" value="1"/>
</dbReference>
<dbReference type="SUPFAM" id="SSF63737">
    <property type="entry name" value="Leukotriene A4 hydrolase N-terminal domain"/>
    <property type="match status" value="1"/>
</dbReference>
<reference evidence="2" key="1">
    <citation type="submission" date="2018-06" db="EMBL/GenBank/DDBJ databases">
        <authorList>
            <person name="Cea G.-C."/>
            <person name="William W."/>
        </authorList>
    </citation>
    <scope>NUCLEOTIDE SEQUENCE [LARGE SCALE GENOMIC DNA]</scope>
    <source>
        <strain evidence="2">DB21MT-2</strain>
    </source>
</reference>
<dbReference type="InterPro" id="IPR042097">
    <property type="entry name" value="Aminopeptidase_N-like_N_sf"/>
</dbReference>
<dbReference type="PANTHER" id="PTHR45726:SF3">
    <property type="entry name" value="LEUKOTRIENE A-4 HYDROLASE"/>
    <property type="match status" value="1"/>
</dbReference>
<dbReference type="AlphaFoldDB" id="A0A330M0Q8"/>
<protein>
    <submittedName>
        <fullName evidence="1">Peptidase, M1 family protein</fullName>
    </submittedName>
</protein>
<gene>
    <name evidence="1" type="ORF">SHEWBE_1866</name>
</gene>
<proteinExistence type="predicted"/>
<evidence type="ECO:0000313" key="1">
    <source>
        <dbReference type="EMBL" id="SQH75832.1"/>
    </source>
</evidence>
<sequence length="149" mass="16646">MAELTLDYIDTSCRHLWLDLRDFTILEVRDDNGDALTFSIDKHDPILGERLNISLLSQTASVNLYYQTSPNAQGLQWLTPEQTSGKSLPFLFSQSQPVNARSWIPLQDSLRPTSRSKQSLCLLARAVMSAMNDATASLCWGLIPEGVMT</sequence>